<keyword evidence="8" id="KW-0472">Membrane</keyword>
<dbReference type="RefSeq" id="WP_145194160.1">
    <property type="nucleotide sequence ID" value="NZ_CP036434.1"/>
</dbReference>
<keyword evidence="2" id="KW-0723">Serine/threonine-protein kinase</keyword>
<evidence type="ECO:0000256" key="8">
    <source>
        <dbReference type="SAM" id="Phobius"/>
    </source>
</evidence>
<feature type="domain" description="Protein kinase" evidence="9">
    <location>
        <begin position="82"/>
        <end position="353"/>
    </location>
</feature>
<evidence type="ECO:0000256" key="7">
    <source>
        <dbReference type="PROSITE-ProRule" id="PRU10141"/>
    </source>
</evidence>
<dbReference type="OrthoDB" id="258731at2"/>
<reference evidence="10 11" key="1">
    <citation type="submission" date="2019-02" db="EMBL/GenBank/DDBJ databases">
        <title>Deep-cultivation of Planctomycetes and their phenomic and genomic characterization uncovers novel biology.</title>
        <authorList>
            <person name="Wiegand S."/>
            <person name="Jogler M."/>
            <person name="Boedeker C."/>
            <person name="Pinto D."/>
            <person name="Vollmers J."/>
            <person name="Rivas-Marin E."/>
            <person name="Kohn T."/>
            <person name="Peeters S.H."/>
            <person name="Heuer A."/>
            <person name="Rast P."/>
            <person name="Oberbeckmann S."/>
            <person name="Bunk B."/>
            <person name="Jeske O."/>
            <person name="Meyerdierks A."/>
            <person name="Storesund J.E."/>
            <person name="Kallscheuer N."/>
            <person name="Luecker S."/>
            <person name="Lage O.M."/>
            <person name="Pohl T."/>
            <person name="Merkel B.J."/>
            <person name="Hornburger P."/>
            <person name="Mueller R.-W."/>
            <person name="Bruemmer F."/>
            <person name="Labrenz M."/>
            <person name="Spormann A.M."/>
            <person name="Op den Camp H."/>
            <person name="Overmann J."/>
            <person name="Amann R."/>
            <person name="Jetten M.S.M."/>
            <person name="Mascher T."/>
            <person name="Medema M.H."/>
            <person name="Devos D.P."/>
            <person name="Kaster A.-K."/>
            <person name="Ovreas L."/>
            <person name="Rohde M."/>
            <person name="Galperin M.Y."/>
            <person name="Jogler C."/>
        </authorList>
    </citation>
    <scope>NUCLEOTIDE SEQUENCE [LARGE SCALE GENOMIC DNA]</scope>
    <source>
        <strain evidence="10 11">Poly30</strain>
    </source>
</reference>
<dbReference type="EC" id="2.7.11.1" evidence="1"/>
<sequence length="1027" mass="113252">MKQYPNERELLEATLDLDPDEHAEFLIRQCGENVGLRERVERLLTAHARAEAYTSDRVGPLPFIEQEMSQPAELLPESIGGYRILRLLGRGGMGSVFEAEQESPRRVVALKVITSMFLTDQVRKRFALEAEVLGRLQHPSIAQVYEVGVFERDGASQPYIAMELIHGKSLAQFADDQKLDTRARLKLLSRVCEGVQHAHQRGIIHRDLKPDNILVDDEGQPKILDFGLARVTNSDMYATSLHTHVGQIMGTLPYMSPEQALGDPNEVDIRSDIYSMGVVAYELVSGRMPYSTRTPLLVEALRVLREESPRPLSSISRNLRGDVDTIVGKALEKEPDRRYASAAAMADDIRRYLNEEPILAHPPSAIYQMRKFTQRHRAFVMGLAVVLLAVIVGSVGMLRGYAAAARSGEQTKSTADFFRTVLTGVDPAVAQGQDTKLLRSILDDTAARIGAELGGEPRVAATMHETMATAYASIAEHESAYQQGQLARELMIQEYGIDSLEAVTVHLGQCIALNRMNRVAEAKAEFEECIARIHRALATERELADKARLSLGVLFLDVQDYEEAAKRLEPSLAYSRARSEPDSEQLMVALNSLGVARLGQDRLDESESLLKEALALRERVSGRVHPDTIRTLLNLGSLYKRQGRIAESKVTQLDGVGRAEEVMGTHHEVTLIGKENLAVLLVDTGQNEEALELRSQIFATRLALHGADDSRTLGAEETLAISYRTTRQFQLAEKHARHASEGLQSWFGLEHRNALASRVTLAMILSRAGKLQEAEKLMESLLESYVRVDGADSSQVFLLQSELAIVYQLTGQPSRAEESYRAALIGRRQVLGPGHASTLATVGRFARFLHDGGRSDEAIPLYGDYLVRWGGLYGVEHRNLTRVSARLLDHFARVDRLGPHESQVRAVLDYHERATPDDAGAIATDLIYLAQALVESGDTGGATECLSRVDTLPPGGAPPLPARQAWAAEACGLASEAQAALEAVWQATEDAPATERRFAARRLAEKAEVEGRAADAVLWRERAVSID</sequence>
<evidence type="ECO:0000313" key="11">
    <source>
        <dbReference type="Proteomes" id="UP000320390"/>
    </source>
</evidence>
<dbReference type="PANTHER" id="PTHR43289:SF6">
    <property type="entry name" value="SERINE_THREONINE-PROTEIN KINASE NEKL-3"/>
    <property type="match status" value="1"/>
</dbReference>
<keyword evidence="6 7" id="KW-0067">ATP-binding</keyword>
<dbReference type="SMART" id="SM00220">
    <property type="entry name" value="S_TKc"/>
    <property type="match status" value="1"/>
</dbReference>
<evidence type="ECO:0000256" key="5">
    <source>
        <dbReference type="ARBA" id="ARBA00022777"/>
    </source>
</evidence>
<dbReference type="Gene3D" id="1.10.510.10">
    <property type="entry name" value="Transferase(Phosphotransferase) domain 1"/>
    <property type="match status" value="1"/>
</dbReference>
<gene>
    <name evidence="10" type="primary">pknB_3</name>
    <name evidence="10" type="ORF">Poly30_02040</name>
</gene>
<evidence type="ECO:0000256" key="6">
    <source>
        <dbReference type="ARBA" id="ARBA00022840"/>
    </source>
</evidence>
<keyword evidence="8" id="KW-0812">Transmembrane</keyword>
<evidence type="ECO:0000256" key="2">
    <source>
        <dbReference type="ARBA" id="ARBA00022527"/>
    </source>
</evidence>
<dbReference type="Gene3D" id="1.25.40.10">
    <property type="entry name" value="Tetratricopeptide repeat domain"/>
    <property type="match status" value="2"/>
</dbReference>
<keyword evidence="4 7" id="KW-0547">Nucleotide-binding</keyword>
<dbReference type="Pfam" id="PF13424">
    <property type="entry name" value="TPR_12"/>
    <property type="match status" value="2"/>
</dbReference>
<keyword evidence="3 10" id="KW-0808">Transferase</keyword>
<dbReference type="SUPFAM" id="SSF56112">
    <property type="entry name" value="Protein kinase-like (PK-like)"/>
    <property type="match status" value="1"/>
</dbReference>
<dbReference type="EMBL" id="CP036434">
    <property type="protein sequence ID" value="QDV04711.1"/>
    <property type="molecule type" value="Genomic_DNA"/>
</dbReference>
<dbReference type="SUPFAM" id="SSF48452">
    <property type="entry name" value="TPR-like"/>
    <property type="match status" value="3"/>
</dbReference>
<proteinExistence type="predicted"/>
<feature type="binding site" evidence="7">
    <location>
        <position position="111"/>
    </location>
    <ligand>
        <name>ATP</name>
        <dbReference type="ChEBI" id="CHEBI:30616"/>
    </ligand>
</feature>
<dbReference type="Pfam" id="PF00069">
    <property type="entry name" value="Pkinase"/>
    <property type="match status" value="1"/>
</dbReference>
<dbReference type="AlphaFoldDB" id="A0A518EKZ5"/>
<dbReference type="PANTHER" id="PTHR43289">
    <property type="entry name" value="MITOGEN-ACTIVATED PROTEIN KINASE KINASE KINASE 20-RELATED"/>
    <property type="match status" value="1"/>
</dbReference>
<dbReference type="PROSITE" id="PS00107">
    <property type="entry name" value="PROTEIN_KINASE_ATP"/>
    <property type="match status" value="1"/>
</dbReference>
<organism evidence="10 11">
    <name type="scientific">Saltatorellus ferox</name>
    <dbReference type="NCBI Taxonomy" id="2528018"/>
    <lineage>
        <taxon>Bacteria</taxon>
        <taxon>Pseudomonadati</taxon>
        <taxon>Planctomycetota</taxon>
        <taxon>Planctomycetia</taxon>
        <taxon>Planctomycetia incertae sedis</taxon>
        <taxon>Saltatorellus</taxon>
    </lineage>
</organism>
<dbReference type="InterPro" id="IPR017441">
    <property type="entry name" value="Protein_kinase_ATP_BS"/>
</dbReference>
<dbReference type="CDD" id="cd14014">
    <property type="entry name" value="STKc_PknB_like"/>
    <property type="match status" value="1"/>
</dbReference>
<evidence type="ECO:0000256" key="4">
    <source>
        <dbReference type="ARBA" id="ARBA00022741"/>
    </source>
</evidence>
<protein>
    <recommendedName>
        <fullName evidence="1">non-specific serine/threonine protein kinase</fullName>
        <ecNumber evidence="1">2.7.11.1</ecNumber>
    </recommendedName>
</protein>
<name>A0A518EKZ5_9BACT</name>
<dbReference type="Proteomes" id="UP000320390">
    <property type="component" value="Chromosome"/>
</dbReference>
<dbReference type="InterPro" id="IPR011009">
    <property type="entry name" value="Kinase-like_dom_sf"/>
</dbReference>
<dbReference type="PROSITE" id="PS00108">
    <property type="entry name" value="PROTEIN_KINASE_ST"/>
    <property type="match status" value="1"/>
</dbReference>
<accession>A0A518EKZ5</accession>
<dbReference type="GO" id="GO:0004674">
    <property type="term" value="F:protein serine/threonine kinase activity"/>
    <property type="evidence" value="ECO:0007669"/>
    <property type="project" value="UniProtKB-KW"/>
</dbReference>
<evidence type="ECO:0000256" key="3">
    <source>
        <dbReference type="ARBA" id="ARBA00022679"/>
    </source>
</evidence>
<evidence type="ECO:0000313" key="10">
    <source>
        <dbReference type="EMBL" id="QDV04711.1"/>
    </source>
</evidence>
<evidence type="ECO:0000256" key="1">
    <source>
        <dbReference type="ARBA" id="ARBA00012513"/>
    </source>
</evidence>
<evidence type="ECO:0000259" key="9">
    <source>
        <dbReference type="PROSITE" id="PS50011"/>
    </source>
</evidence>
<keyword evidence="5 10" id="KW-0418">Kinase</keyword>
<dbReference type="Gene3D" id="3.30.200.20">
    <property type="entry name" value="Phosphorylase Kinase, domain 1"/>
    <property type="match status" value="1"/>
</dbReference>
<dbReference type="PROSITE" id="PS50011">
    <property type="entry name" value="PROTEIN_KINASE_DOM"/>
    <property type="match status" value="1"/>
</dbReference>
<dbReference type="FunFam" id="1.10.510.10:FF:000021">
    <property type="entry name" value="Serine/threonine protein kinase"/>
    <property type="match status" value="1"/>
</dbReference>
<feature type="transmembrane region" description="Helical" evidence="8">
    <location>
        <begin position="378"/>
        <end position="402"/>
    </location>
</feature>
<keyword evidence="8" id="KW-1133">Transmembrane helix</keyword>
<keyword evidence="11" id="KW-1185">Reference proteome</keyword>
<dbReference type="GO" id="GO:0005524">
    <property type="term" value="F:ATP binding"/>
    <property type="evidence" value="ECO:0007669"/>
    <property type="project" value="UniProtKB-UniRule"/>
</dbReference>
<dbReference type="Pfam" id="PF13374">
    <property type="entry name" value="TPR_10"/>
    <property type="match status" value="1"/>
</dbReference>
<dbReference type="InterPro" id="IPR011990">
    <property type="entry name" value="TPR-like_helical_dom_sf"/>
</dbReference>
<dbReference type="InterPro" id="IPR008271">
    <property type="entry name" value="Ser/Thr_kinase_AS"/>
</dbReference>
<dbReference type="InterPro" id="IPR000719">
    <property type="entry name" value="Prot_kinase_dom"/>
</dbReference>